<dbReference type="Proteomes" id="UP001159363">
    <property type="component" value="Chromosome 8"/>
</dbReference>
<evidence type="ECO:0000313" key="2">
    <source>
        <dbReference type="Proteomes" id="UP001159363"/>
    </source>
</evidence>
<accession>A0ABQ9GTK3</accession>
<keyword evidence="2" id="KW-1185">Reference proteome</keyword>
<organism evidence="1 2">
    <name type="scientific">Dryococelus australis</name>
    <dbReference type="NCBI Taxonomy" id="614101"/>
    <lineage>
        <taxon>Eukaryota</taxon>
        <taxon>Metazoa</taxon>
        <taxon>Ecdysozoa</taxon>
        <taxon>Arthropoda</taxon>
        <taxon>Hexapoda</taxon>
        <taxon>Insecta</taxon>
        <taxon>Pterygota</taxon>
        <taxon>Neoptera</taxon>
        <taxon>Polyneoptera</taxon>
        <taxon>Phasmatodea</taxon>
        <taxon>Verophasmatodea</taxon>
        <taxon>Anareolatae</taxon>
        <taxon>Phasmatidae</taxon>
        <taxon>Eurycanthinae</taxon>
        <taxon>Dryococelus</taxon>
    </lineage>
</organism>
<gene>
    <name evidence="1" type="ORF">PR048_023255</name>
</gene>
<name>A0ABQ9GTK3_9NEOP</name>
<dbReference type="EMBL" id="JARBHB010000009">
    <property type="protein sequence ID" value="KAJ8875360.1"/>
    <property type="molecule type" value="Genomic_DNA"/>
</dbReference>
<reference evidence="1 2" key="1">
    <citation type="submission" date="2023-02" db="EMBL/GenBank/DDBJ databases">
        <title>LHISI_Scaffold_Assembly.</title>
        <authorList>
            <person name="Stuart O.P."/>
            <person name="Cleave R."/>
            <person name="Magrath M.J.L."/>
            <person name="Mikheyev A.S."/>
        </authorList>
    </citation>
    <scope>NUCLEOTIDE SEQUENCE [LARGE SCALE GENOMIC DNA]</scope>
    <source>
        <strain evidence="1">Daus_M_001</strain>
        <tissue evidence="1">Leg muscle</tissue>
    </source>
</reference>
<protein>
    <submittedName>
        <fullName evidence="1">Uncharacterized protein</fullName>
    </submittedName>
</protein>
<sequence length="449" mass="51269">MRWRGNRVISEKIRLPAASSGTIPTCKNLGATPLVIENSSSWWKGHLCGYSTFLVGLSTLQAVFHQEVTVFSMVTWWSTDLLGKAVVAWEELATSYHNAFLQQNMHFAHYLECGFGTERGHRPAYARLVSDQISSETQIMVLQQSRYYLDVLMSPLRFRAVISVHFVVSGKECKFDSGAPDMELEQTIQRPRKGHYLQYKEEGKGVIDGGIVTAYSHFNDEKFEMKEFSSSIEEAEHRIIPDANWEIEHVNHYMDAKPGFHEGSGAGREGQLRSRRGHLQNMRGHLGHLGSLSLWTYVLPLLENYMDNSVAAVERSSARAAVIGDMREPAGRRAMKDYDIGTISSHTFNQRASFDIGVKKAECVKKARSFTAMSEMEKAGDTENIDYMNTEVPNKLNRLRHLIALQKMEISHRLTRQVRWISDSETEEQDWCGLMTLDIRQLWKRRCIK</sequence>
<evidence type="ECO:0000313" key="1">
    <source>
        <dbReference type="EMBL" id="KAJ8875360.1"/>
    </source>
</evidence>
<comment type="caution">
    <text evidence="1">The sequence shown here is derived from an EMBL/GenBank/DDBJ whole genome shotgun (WGS) entry which is preliminary data.</text>
</comment>
<proteinExistence type="predicted"/>